<proteinExistence type="predicted"/>
<feature type="domain" description="RNA polymerase sigma-70 region 4" evidence="1">
    <location>
        <begin position="1"/>
        <end position="49"/>
    </location>
</feature>
<comment type="caution">
    <text evidence="2">The sequence shown here is derived from an EMBL/GenBank/DDBJ whole genome shotgun (WGS) entry which is preliminary data.</text>
</comment>
<dbReference type="SUPFAM" id="SSF88659">
    <property type="entry name" value="Sigma3 and sigma4 domains of RNA polymerase sigma factors"/>
    <property type="match status" value="1"/>
</dbReference>
<dbReference type="GO" id="GO:0006352">
    <property type="term" value="P:DNA-templated transcription initiation"/>
    <property type="evidence" value="ECO:0007669"/>
    <property type="project" value="InterPro"/>
</dbReference>
<gene>
    <name evidence="2" type="ORF">CLV40_10186</name>
</gene>
<dbReference type="GO" id="GO:0003700">
    <property type="term" value="F:DNA-binding transcription factor activity"/>
    <property type="evidence" value="ECO:0007669"/>
    <property type="project" value="InterPro"/>
</dbReference>
<evidence type="ECO:0000259" key="1">
    <source>
        <dbReference type="Pfam" id="PF04545"/>
    </source>
</evidence>
<evidence type="ECO:0000313" key="2">
    <source>
        <dbReference type="EMBL" id="PPK70900.1"/>
    </source>
</evidence>
<dbReference type="InterPro" id="IPR007630">
    <property type="entry name" value="RNA_pol_sigma70_r4"/>
</dbReference>
<keyword evidence="3" id="KW-1185">Reference proteome</keyword>
<dbReference type="Proteomes" id="UP000239203">
    <property type="component" value="Unassembled WGS sequence"/>
</dbReference>
<dbReference type="InterPro" id="IPR036388">
    <property type="entry name" value="WH-like_DNA-bd_sf"/>
</dbReference>
<dbReference type="InterPro" id="IPR013324">
    <property type="entry name" value="RNA_pol_sigma_r3/r4-like"/>
</dbReference>
<dbReference type="Pfam" id="PF04545">
    <property type="entry name" value="Sigma70_r4"/>
    <property type="match status" value="1"/>
</dbReference>
<accession>A0A2S6H0H1</accession>
<dbReference type="Gene3D" id="1.10.10.10">
    <property type="entry name" value="Winged helix-like DNA-binding domain superfamily/Winged helix DNA-binding domain"/>
    <property type="match status" value="1"/>
</dbReference>
<name>A0A2S6H0H1_9PSEU</name>
<evidence type="ECO:0000313" key="3">
    <source>
        <dbReference type="Proteomes" id="UP000239203"/>
    </source>
</evidence>
<reference evidence="2 3" key="1">
    <citation type="submission" date="2018-02" db="EMBL/GenBank/DDBJ databases">
        <title>Genomic Encyclopedia of Archaeal and Bacterial Type Strains, Phase II (KMG-II): from individual species to whole genera.</title>
        <authorList>
            <person name="Goeker M."/>
        </authorList>
    </citation>
    <scope>NUCLEOTIDE SEQUENCE [LARGE SCALE GENOMIC DNA]</scope>
    <source>
        <strain evidence="2 3">YU 961-1</strain>
    </source>
</reference>
<sequence>MSTLSPLQRHVLRLRVVDGRTAEEVAVELSMSPQAVRVTQHRALEALRAHLKRRRRDAEDDSVE</sequence>
<dbReference type="RefSeq" id="WP_245930898.1">
    <property type="nucleotide sequence ID" value="NZ_CP154825.1"/>
</dbReference>
<organism evidence="2 3">
    <name type="scientific">Actinokineospora auranticolor</name>
    <dbReference type="NCBI Taxonomy" id="155976"/>
    <lineage>
        <taxon>Bacteria</taxon>
        <taxon>Bacillati</taxon>
        <taxon>Actinomycetota</taxon>
        <taxon>Actinomycetes</taxon>
        <taxon>Pseudonocardiales</taxon>
        <taxon>Pseudonocardiaceae</taxon>
        <taxon>Actinokineospora</taxon>
    </lineage>
</organism>
<dbReference type="EMBL" id="PTIX01000001">
    <property type="protein sequence ID" value="PPK70900.1"/>
    <property type="molecule type" value="Genomic_DNA"/>
</dbReference>
<dbReference type="AlphaFoldDB" id="A0A2S6H0H1"/>
<protein>
    <submittedName>
        <fullName evidence="2">RNA polymerase sigma factor (Sigma-70 family)</fullName>
    </submittedName>
</protein>